<feature type="compositionally biased region" description="Pro residues" evidence="1">
    <location>
        <begin position="211"/>
        <end position="226"/>
    </location>
</feature>
<gene>
    <name evidence="2" type="ORF">N4S67_13465</name>
</gene>
<feature type="compositionally biased region" description="Pro residues" evidence="1">
    <location>
        <begin position="163"/>
        <end position="182"/>
    </location>
</feature>
<sequence length="233" mass="23970">MTTSYDTESNIQTVAAAWASSPLGQPEDDARYGFGFAGSPPRDQNERAAEADDPPRAVKHAVLAAALACGIGVGSAVALTFSDFDRSAIVPGPTPAVVITPDARASAPRTATPDAPGGQRGPADIAMPGNMVTVDTSVPASPPAPQKPVETDEAPQKPEDQQPQPPQDPQPENPQDPSPQPPVVVDDFTSPEPAPDPEPPVSQPDLLLAPAPQPEPEPDPAPPVFVPPLVVAP</sequence>
<proteinExistence type="predicted"/>
<evidence type="ECO:0000256" key="1">
    <source>
        <dbReference type="SAM" id="MobiDB-lite"/>
    </source>
</evidence>
<name>A0ABT2MEM2_9MYCO</name>
<feature type="region of interest" description="Disordered" evidence="1">
    <location>
        <begin position="92"/>
        <end position="233"/>
    </location>
</feature>
<feature type="region of interest" description="Disordered" evidence="1">
    <location>
        <begin position="18"/>
        <end position="55"/>
    </location>
</feature>
<evidence type="ECO:0000313" key="2">
    <source>
        <dbReference type="EMBL" id="MCT7659431.1"/>
    </source>
</evidence>
<feature type="compositionally biased region" description="Pro residues" evidence="1">
    <location>
        <begin position="192"/>
        <end position="202"/>
    </location>
</feature>
<evidence type="ECO:0000313" key="3">
    <source>
        <dbReference type="Proteomes" id="UP001206639"/>
    </source>
</evidence>
<accession>A0ABT2MEM2</accession>
<dbReference type="EMBL" id="JAODWD010000003">
    <property type="protein sequence ID" value="MCT7659431.1"/>
    <property type="molecule type" value="Genomic_DNA"/>
</dbReference>
<feature type="compositionally biased region" description="Basic and acidic residues" evidence="1">
    <location>
        <begin position="43"/>
        <end position="55"/>
    </location>
</feature>
<keyword evidence="3" id="KW-1185">Reference proteome</keyword>
<comment type="caution">
    <text evidence="2">The sequence shown here is derived from an EMBL/GenBank/DDBJ whole genome shotgun (WGS) entry which is preliminary data.</text>
</comment>
<organism evidence="2 3">
    <name type="scientific">Mycobacterium deserti</name>
    <dbReference type="NCBI Taxonomy" id="2978347"/>
    <lineage>
        <taxon>Bacteria</taxon>
        <taxon>Bacillati</taxon>
        <taxon>Actinomycetota</taxon>
        <taxon>Actinomycetes</taxon>
        <taxon>Mycobacteriales</taxon>
        <taxon>Mycobacteriaceae</taxon>
        <taxon>Mycobacterium</taxon>
    </lineage>
</organism>
<dbReference type="RefSeq" id="WP_260993473.1">
    <property type="nucleotide sequence ID" value="NZ_JAODWD010000003.1"/>
</dbReference>
<protein>
    <submittedName>
        <fullName evidence="2">Uncharacterized protein</fullName>
    </submittedName>
</protein>
<dbReference type="Proteomes" id="UP001206639">
    <property type="component" value="Unassembled WGS sequence"/>
</dbReference>
<reference evidence="3" key="1">
    <citation type="submission" date="2023-07" db="EMBL/GenBank/DDBJ databases">
        <authorList>
            <person name="Deng Y."/>
            <person name="Zhang Y.-Q."/>
        </authorList>
    </citation>
    <scope>NUCLEOTIDE SEQUENCE [LARGE SCALE GENOMIC DNA]</scope>
    <source>
        <strain evidence="3">CPCC 205710</strain>
    </source>
</reference>